<protein>
    <submittedName>
        <fullName evidence="2">FAD-binding domain-containing protein</fullName>
    </submittedName>
</protein>
<organism evidence="2 3">
    <name type="scientific">Marinobacter xiaoshiensis</name>
    <dbReference type="NCBI Taxonomy" id="3073652"/>
    <lineage>
        <taxon>Bacteria</taxon>
        <taxon>Pseudomonadati</taxon>
        <taxon>Pseudomonadota</taxon>
        <taxon>Gammaproteobacteria</taxon>
        <taxon>Pseudomonadales</taxon>
        <taxon>Marinobacteraceae</taxon>
        <taxon>Marinobacter</taxon>
    </lineage>
</organism>
<dbReference type="Gene3D" id="1.10.579.10">
    <property type="entry name" value="DNA Cyclobutane Dipyrimidine Photolyase, subunit A, domain 3"/>
    <property type="match status" value="1"/>
</dbReference>
<name>A0ABU2HCG6_9GAMM</name>
<accession>A0ABU2HCG6</accession>
<gene>
    <name evidence="2" type="ORF">RKA07_01410</name>
</gene>
<dbReference type="SUPFAM" id="SSF48173">
    <property type="entry name" value="Cryptochrome/photolyase FAD-binding domain"/>
    <property type="match status" value="1"/>
</dbReference>
<evidence type="ECO:0000313" key="2">
    <source>
        <dbReference type="EMBL" id="MDS1308754.1"/>
    </source>
</evidence>
<feature type="domain" description="Cryptochrome/DNA photolyase FAD-binding" evidence="1">
    <location>
        <begin position="1"/>
        <end position="43"/>
    </location>
</feature>
<reference evidence="2" key="1">
    <citation type="submission" date="2023-09" db="EMBL/GenBank/DDBJ databases">
        <title>Marinobacter sediminicola sp. nov. and Marinobacter maritimum sp. nov., isolated from marine sediment.</title>
        <authorList>
            <person name="An J."/>
        </authorList>
    </citation>
    <scope>NUCLEOTIDE SEQUENCE</scope>
    <source>
        <strain evidence="2">F60267</strain>
    </source>
</reference>
<keyword evidence="3" id="KW-1185">Reference proteome</keyword>
<dbReference type="EMBL" id="JAVMBO010000003">
    <property type="protein sequence ID" value="MDS1308754.1"/>
    <property type="molecule type" value="Genomic_DNA"/>
</dbReference>
<dbReference type="Proteomes" id="UP001267407">
    <property type="component" value="Unassembled WGS sequence"/>
</dbReference>
<dbReference type="Pfam" id="PF03441">
    <property type="entry name" value="FAD_binding_7"/>
    <property type="match status" value="1"/>
</dbReference>
<comment type="caution">
    <text evidence="2">The sequence shown here is derived from an EMBL/GenBank/DDBJ whole genome shotgun (WGS) entry which is preliminary data.</text>
</comment>
<evidence type="ECO:0000259" key="1">
    <source>
        <dbReference type="Pfam" id="PF03441"/>
    </source>
</evidence>
<proteinExistence type="predicted"/>
<dbReference type="InterPro" id="IPR005101">
    <property type="entry name" value="Cryptochr/Photolyase_FAD-bd"/>
</dbReference>
<dbReference type="RefSeq" id="WP_310965354.1">
    <property type="nucleotide sequence ID" value="NZ_JAVMBO010000003.1"/>
</dbReference>
<dbReference type="InterPro" id="IPR036134">
    <property type="entry name" value="Crypto/Photolyase_FAD-like_sf"/>
</dbReference>
<sequence>MASNYGNWQYLAGVGADPRGLRQFNLEKQTQQYDPPGIFVSRWRGHAEQPVILHTVDAADWPIS</sequence>
<evidence type="ECO:0000313" key="3">
    <source>
        <dbReference type="Proteomes" id="UP001267407"/>
    </source>
</evidence>